<organism evidence="2 3">
    <name type="scientific">Dyella flagellata</name>
    <dbReference type="NCBI Taxonomy" id="1867833"/>
    <lineage>
        <taxon>Bacteria</taxon>
        <taxon>Pseudomonadati</taxon>
        <taxon>Pseudomonadota</taxon>
        <taxon>Gammaproteobacteria</taxon>
        <taxon>Lysobacterales</taxon>
        <taxon>Rhodanobacteraceae</taxon>
        <taxon>Dyella</taxon>
    </lineage>
</organism>
<name>A0ABQ5X7J4_9GAMM</name>
<comment type="caution">
    <text evidence="2">The sequence shown here is derived from an EMBL/GenBank/DDBJ whole genome shotgun (WGS) entry which is preliminary data.</text>
</comment>
<dbReference type="EMBL" id="BSOA01000002">
    <property type="protein sequence ID" value="GLQ86631.1"/>
    <property type="molecule type" value="Genomic_DNA"/>
</dbReference>
<evidence type="ECO:0000313" key="3">
    <source>
        <dbReference type="Proteomes" id="UP001156627"/>
    </source>
</evidence>
<dbReference type="InterPro" id="IPR014710">
    <property type="entry name" value="RmlC-like_jellyroll"/>
</dbReference>
<dbReference type="Pfam" id="PF07883">
    <property type="entry name" value="Cupin_2"/>
    <property type="match status" value="1"/>
</dbReference>
<evidence type="ECO:0000313" key="2">
    <source>
        <dbReference type="EMBL" id="GLQ86631.1"/>
    </source>
</evidence>
<keyword evidence="3" id="KW-1185">Reference proteome</keyword>
<feature type="domain" description="Cupin type-2" evidence="1">
    <location>
        <begin position="35"/>
        <end position="103"/>
    </location>
</feature>
<dbReference type="InterPro" id="IPR011051">
    <property type="entry name" value="RmlC_Cupin_sf"/>
</dbReference>
<sequence length="124" mass="12866">MPLVDSTQTPIFTLHGASFTGMASPSRGATENAVWLVTLPPGLPAVRHQLTREETLVALDGRALASIGDETFEVTPGSALIVPADTDFEIHNPGPQAFRAVAILPVGGQAVIGDGAPFTPPWAV</sequence>
<evidence type="ECO:0000259" key="1">
    <source>
        <dbReference type="Pfam" id="PF07883"/>
    </source>
</evidence>
<dbReference type="Gene3D" id="2.60.120.10">
    <property type="entry name" value="Jelly Rolls"/>
    <property type="match status" value="1"/>
</dbReference>
<dbReference type="RefSeq" id="WP_284330027.1">
    <property type="nucleotide sequence ID" value="NZ_BSOA01000002.1"/>
</dbReference>
<dbReference type="InterPro" id="IPR013096">
    <property type="entry name" value="Cupin_2"/>
</dbReference>
<proteinExistence type="predicted"/>
<dbReference type="Proteomes" id="UP001156627">
    <property type="component" value="Unassembled WGS sequence"/>
</dbReference>
<accession>A0ABQ5X7J4</accession>
<reference evidence="3" key="1">
    <citation type="journal article" date="2019" name="Int. J. Syst. Evol. Microbiol.">
        <title>The Global Catalogue of Microorganisms (GCM) 10K type strain sequencing project: providing services to taxonomists for standard genome sequencing and annotation.</title>
        <authorList>
            <consortium name="The Broad Institute Genomics Platform"/>
            <consortium name="The Broad Institute Genome Sequencing Center for Infectious Disease"/>
            <person name="Wu L."/>
            <person name="Ma J."/>
        </authorList>
    </citation>
    <scope>NUCLEOTIDE SEQUENCE [LARGE SCALE GENOMIC DNA]</scope>
    <source>
        <strain evidence="3">NBRC 111981</strain>
    </source>
</reference>
<dbReference type="SUPFAM" id="SSF51182">
    <property type="entry name" value="RmlC-like cupins"/>
    <property type="match status" value="1"/>
</dbReference>
<gene>
    <name evidence="2" type="ORF">GCM10007898_01970</name>
</gene>
<protein>
    <submittedName>
        <fullName evidence="2">Cupin</fullName>
    </submittedName>
</protein>